<evidence type="ECO:0000313" key="1">
    <source>
        <dbReference type="EMBL" id="MBA0787696.1"/>
    </source>
</evidence>
<proteinExistence type="predicted"/>
<dbReference type="AlphaFoldDB" id="A0A7J9FQU2"/>
<sequence length="42" mass="4937">MCPSKKFTGFHLGTSRYVEKGRSLRFEYLRVGYIPQSTMAHR</sequence>
<protein>
    <submittedName>
        <fullName evidence="1">Uncharacterized protein</fullName>
    </submittedName>
</protein>
<dbReference type="Proteomes" id="UP000593568">
    <property type="component" value="Unassembled WGS sequence"/>
</dbReference>
<accession>A0A7J9FQU2</accession>
<gene>
    <name evidence="1" type="ORF">Gotri_025829</name>
</gene>
<name>A0A7J9FQU2_9ROSI</name>
<reference evidence="1 2" key="1">
    <citation type="journal article" date="2019" name="Genome Biol. Evol.">
        <title>Insights into the evolution of the New World diploid cottons (Gossypium, subgenus Houzingenia) based on genome sequencing.</title>
        <authorList>
            <person name="Grover C.E."/>
            <person name="Arick M.A. 2nd"/>
            <person name="Thrash A."/>
            <person name="Conover J.L."/>
            <person name="Sanders W.S."/>
            <person name="Peterson D.G."/>
            <person name="Frelichowski J.E."/>
            <person name="Scheffler J.A."/>
            <person name="Scheffler B.E."/>
            <person name="Wendel J.F."/>
        </authorList>
    </citation>
    <scope>NUCLEOTIDE SEQUENCE [LARGE SCALE GENOMIC DNA]</scope>
    <source>
        <strain evidence="1">8</strain>
        <tissue evidence="1">Leaf</tissue>
    </source>
</reference>
<keyword evidence="2" id="KW-1185">Reference proteome</keyword>
<organism evidence="1 2">
    <name type="scientific">Gossypium trilobum</name>
    <dbReference type="NCBI Taxonomy" id="34281"/>
    <lineage>
        <taxon>Eukaryota</taxon>
        <taxon>Viridiplantae</taxon>
        <taxon>Streptophyta</taxon>
        <taxon>Embryophyta</taxon>
        <taxon>Tracheophyta</taxon>
        <taxon>Spermatophyta</taxon>
        <taxon>Magnoliopsida</taxon>
        <taxon>eudicotyledons</taxon>
        <taxon>Gunneridae</taxon>
        <taxon>Pentapetalae</taxon>
        <taxon>rosids</taxon>
        <taxon>malvids</taxon>
        <taxon>Malvales</taxon>
        <taxon>Malvaceae</taxon>
        <taxon>Malvoideae</taxon>
        <taxon>Gossypium</taxon>
    </lineage>
</organism>
<dbReference type="EMBL" id="JABEZW010226312">
    <property type="protein sequence ID" value="MBA0787696.1"/>
    <property type="molecule type" value="Genomic_DNA"/>
</dbReference>
<comment type="caution">
    <text evidence="1">The sequence shown here is derived from an EMBL/GenBank/DDBJ whole genome shotgun (WGS) entry which is preliminary data.</text>
</comment>
<evidence type="ECO:0000313" key="2">
    <source>
        <dbReference type="Proteomes" id="UP000593568"/>
    </source>
</evidence>